<feature type="region of interest" description="Disordered" evidence="1">
    <location>
        <begin position="231"/>
        <end position="431"/>
    </location>
</feature>
<accession>A0A3B0L0L2</accession>
<keyword evidence="4" id="KW-1185">Reference proteome</keyword>
<protein>
    <submittedName>
        <fullName evidence="3">Blast:Transcription initiation factor TFIID subunit 1</fullName>
    </submittedName>
</protein>
<feature type="compositionally biased region" description="Low complexity" evidence="1">
    <location>
        <begin position="326"/>
        <end position="339"/>
    </location>
</feature>
<keyword evidence="2" id="KW-0812">Transmembrane</keyword>
<name>A0A3B0L0L2_DROGU</name>
<keyword evidence="2" id="KW-0472">Membrane</keyword>
<feature type="compositionally biased region" description="Basic and acidic residues" evidence="1">
    <location>
        <begin position="522"/>
        <end position="534"/>
    </location>
</feature>
<feature type="compositionally biased region" description="Polar residues" evidence="1">
    <location>
        <begin position="310"/>
        <end position="325"/>
    </location>
</feature>
<feature type="region of interest" description="Disordered" evidence="1">
    <location>
        <begin position="466"/>
        <end position="534"/>
    </location>
</feature>
<evidence type="ECO:0000313" key="3">
    <source>
        <dbReference type="EMBL" id="SPP89938.1"/>
    </source>
</evidence>
<evidence type="ECO:0000256" key="2">
    <source>
        <dbReference type="SAM" id="Phobius"/>
    </source>
</evidence>
<evidence type="ECO:0000256" key="1">
    <source>
        <dbReference type="SAM" id="MobiDB-lite"/>
    </source>
</evidence>
<gene>
    <name evidence="3" type="ORF">DGUA_6G020705</name>
</gene>
<feature type="compositionally biased region" description="Polar residues" evidence="1">
    <location>
        <begin position="510"/>
        <end position="521"/>
    </location>
</feature>
<evidence type="ECO:0000313" key="4">
    <source>
        <dbReference type="Proteomes" id="UP000268350"/>
    </source>
</evidence>
<dbReference type="OMA" id="DANHRHR"/>
<feature type="compositionally biased region" description="Basic and acidic residues" evidence="1">
    <location>
        <begin position="231"/>
        <end position="247"/>
    </location>
</feature>
<keyword evidence="3" id="KW-0648">Protein biosynthesis</keyword>
<dbReference type="EMBL" id="OUUW01000041">
    <property type="protein sequence ID" value="SPP89938.1"/>
    <property type="molecule type" value="Genomic_DNA"/>
</dbReference>
<dbReference type="AlphaFoldDB" id="A0A3B0L0L2"/>
<keyword evidence="3" id="KW-0396">Initiation factor</keyword>
<dbReference type="GO" id="GO:0003743">
    <property type="term" value="F:translation initiation factor activity"/>
    <property type="evidence" value="ECO:0007669"/>
    <property type="project" value="UniProtKB-KW"/>
</dbReference>
<organism evidence="3 4">
    <name type="scientific">Drosophila guanche</name>
    <name type="common">Fruit fly</name>
    <dbReference type="NCBI Taxonomy" id="7266"/>
    <lineage>
        <taxon>Eukaryota</taxon>
        <taxon>Metazoa</taxon>
        <taxon>Ecdysozoa</taxon>
        <taxon>Arthropoda</taxon>
        <taxon>Hexapoda</taxon>
        <taxon>Insecta</taxon>
        <taxon>Pterygota</taxon>
        <taxon>Neoptera</taxon>
        <taxon>Endopterygota</taxon>
        <taxon>Diptera</taxon>
        <taxon>Brachycera</taxon>
        <taxon>Muscomorpha</taxon>
        <taxon>Ephydroidea</taxon>
        <taxon>Drosophilidae</taxon>
        <taxon>Drosophila</taxon>
        <taxon>Sophophora</taxon>
    </lineage>
</organism>
<dbReference type="Proteomes" id="UP000268350">
    <property type="component" value="Unassembled WGS sequence"/>
</dbReference>
<feature type="transmembrane region" description="Helical" evidence="2">
    <location>
        <begin position="62"/>
        <end position="95"/>
    </location>
</feature>
<reference evidence="4" key="1">
    <citation type="submission" date="2018-01" db="EMBL/GenBank/DDBJ databases">
        <authorList>
            <person name="Alioto T."/>
            <person name="Alioto T."/>
        </authorList>
    </citation>
    <scope>NUCLEOTIDE SEQUENCE [LARGE SCALE GENOMIC DNA]</scope>
</reference>
<feature type="compositionally biased region" description="Basic and acidic residues" evidence="1">
    <location>
        <begin position="369"/>
        <end position="394"/>
    </location>
</feature>
<dbReference type="OrthoDB" id="7861500at2759"/>
<feature type="region of interest" description="Disordered" evidence="1">
    <location>
        <begin position="143"/>
        <end position="203"/>
    </location>
</feature>
<feature type="compositionally biased region" description="Basic and acidic residues" evidence="1">
    <location>
        <begin position="403"/>
        <end position="413"/>
    </location>
</feature>
<proteinExistence type="predicted"/>
<feature type="compositionally biased region" description="Polar residues" evidence="1">
    <location>
        <begin position="267"/>
        <end position="301"/>
    </location>
</feature>
<keyword evidence="2" id="KW-1133">Transmembrane helix</keyword>
<feature type="compositionally biased region" description="Polar residues" evidence="1">
    <location>
        <begin position="170"/>
        <end position="199"/>
    </location>
</feature>
<sequence>MSSLVPNIPLPSPWTTPLTHRMAELVDQSCWAVETCLNYLTSLRPTDIRQTLEYLGVHHSEVLFGLLAFVLFQFTKFTAILLLAVFLAYCIFYWWDTFFPGLSQREPVLSRRDDYIQGGGSYLASFPDATEKTEYRDELTNTRLPPFYGTTSTDSSPVNSDYGPGEVTRGSKTAPHQTMRNNEAQTVSTASSRTNTTDPKAQENKLLVPMLPHNKLVASSKTIRVWSSAMESKRESLKMPEQDDRKSRNPPTENIRKSSKPPGEKSATPTSENLRKSSTPLSGNKQRLSTPTTENARTSSLGKPERVSDGSISTPVFSHNGTTPRASPESSSRNQQSSNRAEEQINRRSQYPYHDHEQALRPLLAAGIKEFRSRRVSDDPAPLRHRPGSLEEPRQRRHPRLSSQDEGRADKQQRPVKNRPGITRRQFSDEAIERLGTDYRELATRKIQAPISSDGAYYSKLHNLLPSNRNYSERQDQKLTPSNRNNSDRRDQSLPSSNRNNSERRGFSKNLRNNNLSPDSGNRNRDHRPNPPKL</sequence>
<feature type="compositionally biased region" description="Polar residues" evidence="1">
    <location>
        <begin position="149"/>
        <end position="159"/>
    </location>
</feature>